<feature type="domain" description="Response regulatory" evidence="8">
    <location>
        <begin position="2"/>
        <end position="115"/>
    </location>
</feature>
<evidence type="ECO:0000256" key="1">
    <source>
        <dbReference type="ARBA" id="ARBA00022553"/>
    </source>
</evidence>
<dbReference type="RefSeq" id="WP_203414120.1">
    <property type="nucleotide sequence ID" value="NZ_CP060244.1"/>
</dbReference>
<dbReference type="GO" id="GO:0006355">
    <property type="term" value="P:regulation of DNA-templated transcription"/>
    <property type="evidence" value="ECO:0007669"/>
    <property type="project" value="InterPro"/>
</dbReference>
<dbReference type="PROSITE" id="PS50110">
    <property type="entry name" value="RESPONSE_REGULATORY"/>
    <property type="match status" value="1"/>
</dbReference>
<dbReference type="Pfam" id="PF00486">
    <property type="entry name" value="Trans_reg_C"/>
    <property type="match status" value="1"/>
</dbReference>
<dbReference type="CDD" id="cd00383">
    <property type="entry name" value="trans_reg_C"/>
    <property type="match status" value="1"/>
</dbReference>
<dbReference type="InterPro" id="IPR011006">
    <property type="entry name" value="CheY-like_superfamily"/>
</dbReference>
<dbReference type="Proteomes" id="UP000516349">
    <property type="component" value="Chromosome"/>
</dbReference>
<dbReference type="FunFam" id="1.10.10.10:FF:000052">
    <property type="entry name" value="Cell cycle response regulator"/>
    <property type="match status" value="1"/>
</dbReference>
<protein>
    <submittedName>
        <fullName evidence="10">Cell cycle response regulator CtrA</fullName>
    </submittedName>
</protein>
<dbReference type="Pfam" id="PF00072">
    <property type="entry name" value="Response_reg"/>
    <property type="match status" value="1"/>
</dbReference>
<dbReference type="InterPro" id="IPR001789">
    <property type="entry name" value="Sig_transdc_resp-reg_receiver"/>
</dbReference>
<evidence type="ECO:0000259" key="9">
    <source>
        <dbReference type="PROSITE" id="PS51755"/>
    </source>
</evidence>
<dbReference type="GO" id="GO:0032993">
    <property type="term" value="C:protein-DNA complex"/>
    <property type="evidence" value="ECO:0007669"/>
    <property type="project" value="TreeGrafter"/>
</dbReference>
<keyword evidence="1 6" id="KW-0597">Phosphoprotein</keyword>
<evidence type="ECO:0000256" key="7">
    <source>
        <dbReference type="PROSITE-ProRule" id="PRU01091"/>
    </source>
</evidence>
<dbReference type="SUPFAM" id="SSF52172">
    <property type="entry name" value="CheY-like"/>
    <property type="match status" value="1"/>
</dbReference>
<feature type="domain" description="OmpR/PhoB-type" evidence="9">
    <location>
        <begin position="123"/>
        <end position="221"/>
    </location>
</feature>
<name>A0A7H1NPH7_9PROT</name>
<dbReference type="AlphaFoldDB" id="A0A7H1NPH7"/>
<keyword evidence="2" id="KW-0902">Two-component regulatory system</keyword>
<dbReference type="InterPro" id="IPR001867">
    <property type="entry name" value="OmpR/PhoB-type_DNA-bd"/>
</dbReference>
<keyword evidence="5" id="KW-0804">Transcription</keyword>
<dbReference type="GO" id="GO:0000156">
    <property type="term" value="F:phosphorelay response regulator activity"/>
    <property type="evidence" value="ECO:0007669"/>
    <property type="project" value="TreeGrafter"/>
</dbReference>
<dbReference type="PROSITE" id="PS51755">
    <property type="entry name" value="OMPR_PHOB"/>
    <property type="match status" value="1"/>
</dbReference>
<keyword evidence="11" id="KW-1185">Reference proteome</keyword>
<dbReference type="SMART" id="SM00448">
    <property type="entry name" value="REC"/>
    <property type="match status" value="1"/>
</dbReference>
<sequence length="246" mass="27624">MRILLVEDDLAMQHSVSKALDLVGFVVECCSTNQEGLERIKYYDYDVIIVDLTEDTLGEDLIRKIRGCQIDSPIICLSSVDKAQIKVGVFAAGADDYLVKPFASVELVARVQAVLRRFHGFSESVLKVGDVHLNLNTKEAAIGDMPLHLTGKESAILELLMLRKGTVLSKETFLNHLYGGMDEPEIKIVDVFICKIRKKMQQVGLHNAITTLWGRGYMLREENAMRYPYKKRDAQQLSSSLSMEAD</sequence>
<proteinExistence type="predicted"/>
<keyword evidence="4 7" id="KW-0238">DNA-binding</keyword>
<keyword evidence="3" id="KW-0805">Transcription regulation</keyword>
<dbReference type="PANTHER" id="PTHR48111">
    <property type="entry name" value="REGULATOR OF RPOS"/>
    <property type="match status" value="1"/>
</dbReference>
<dbReference type="KEGG" id="ebla:JGUZn3_04370"/>
<dbReference type="InterPro" id="IPR039420">
    <property type="entry name" value="WalR-like"/>
</dbReference>
<evidence type="ECO:0000313" key="10">
    <source>
        <dbReference type="EMBL" id="QNT77687.1"/>
    </source>
</evidence>
<dbReference type="Gene3D" id="3.40.50.2300">
    <property type="match status" value="1"/>
</dbReference>
<evidence type="ECO:0000256" key="4">
    <source>
        <dbReference type="ARBA" id="ARBA00023125"/>
    </source>
</evidence>
<dbReference type="GO" id="GO:0000976">
    <property type="term" value="F:transcription cis-regulatory region binding"/>
    <property type="evidence" value="ECO:0007669"/>
    <property type="project" value="TreeGrafter"/>
</dbReference>
<gene>
    <name evidence="10" type="primary">ctrA</name>
    <name evidence="10" type="ORF">JGUZn3_04370</name>
</gene>
<reference evidence="10 11" key="1">
    <citation type="submission" date="2020-08" db="EMBL/GenBank/DDBJ databases">
        <title>Complete genome sequence of Entomobacter blattae G55GP.</title>
        <authorList>
            <person name="Poehlein A."/>
            <person name="Guzman J."/>
            <person name="Daniel R."/>
            <person name="Vilcinskas A."/>
        </authorList>
    </citation>
    <scope>NUCLEOTIDE SEQUENCE [LARGE SCALE GENOMIC DNA]</scope>
    <source>
        <strain evidence="10 11">G55GP</strain>
    </source>
</reference>
<evidence type="ECO:0000259" key="8">
    <source>
        <dbReference type="PROSITE" id="PS50110"/>
    </source>
</evidence>
<evidence type="ECO:0000256" key="6">
    <source>
        <dbReference type="PROSITE-ProRule" id="PRU00169"/>
    </source>
</evidence>
<evidence type="ECO:0000313" key="11">
    <source>
        <dbReference type="Proteomes" id="UP000516349"/>
    </source>
</evidence>
<dbReference type="InterPro" id="IPR036388">
    <property type="entry name" value="WH-like_DNA-bd_sf"/>
</dbReference>
<feature type="DNA-binding region" description="OmpR/PhoB-type" evidence="7">
    <location>
        <begin position="123"/>
        <end position="221"/>
    </location>
</feature>
<dbReference type="SMART" id="SM00862">
    <property type="entry name" value="Trans_reg_C"/>
    <property type="match status" value="1"/>
</dbReference>
<evidence type="ECO:0000256" key="2">
    <source>
        <dbReference type="ARBA" id="ARBA00023012"/>
    </source>
</evidence>
<organism evidence="10 11">
    <name type="scientific">Entomobacter blattae</name>
    <dbReference type="NCBI Taxonomy" id="2762277"/>
    <lineage>
        <taxon>Bacteria</taxon>
        <taxon>Pseudomonadati</taxon>
        <taxon>Pseudomonadota</taxon>
        <taxon>Alphaproteobacteria</taxon>
        <taxon>Acetobacterales</taxon>
        <taxon>Acetobacteraceae</taxon>
        <taxon>Entomobacter</taxon>
    </lineage>
</organism>
<accession>A0A7H1NPH7</accession>
<dbReference type="EMBL" id="CP060244">
    <property type="protein sequence ID" value="QNT77687.1"/>
    <property type="molecule type" value="Genomic_DNA"/>
</dbReference>
<dbReference type="PANTHER" id="PTHR48111:SF22">
    <property type="entry name" value="REGULATOR OF RPOS"/>
    <property type="match status" value="1"/>
</dbReference>
<evidence type="ECO:0000256" key="3">
    <source>
        <dbReference type="ARBA" id="ARBA00023015"/>
    </source>
</evidence>
<dbReference type="Gene3D" id="1.10.10.10">
    <property type="entry name" value="Winged helix-like DNA-binding domain superfamily/Winged helix DNA-binding domain"/>
    <property type="match status" value="1"/>
</dbReference>
<feature type="modified residue" description="4-aspartylphosphate" evidence="6">
    <location>
        <position position="51"/>
    </location>
</feature>
<dbReference type="GO" id="GO:0005829">
    <property type="term" value="C:cytosol"/>
    <property type="evidence" value="ECO:0007669"/>
    <property type="project" value="TreeGrafter"/>
</dbReference>
<evidence type="ECO:0000256" key="5">
    <source>
        <dbReference type="ARBA" id="ARBA00023163"/>
    </source>
</evidence>